<comment type="pathway">
    <text evidence="1 11">Metabolic intermediate biosynthesis; chorismate biosynthesis; chorismate from D-erythrose 4-phosphate and phosphoenolpyruvate: step 5/7.</text>
</comment>
<dbReference type="Proteomes" id="UP001301012">
    <property type="component" value="Unassembled WGS sequence"/>
</dbReference>
<feature type="binding site" evidence="11">
    <location>
        <position position="56"/>
    </location>
    <ligand>
        <name>substrate</name>
    </ligand>
</feature>
<evidence type="ECO:0000313" key="12">
    <source>
        <dbReference type="EMBL" id="MDK2563204.1"/>
    </source>
</evidence>
<keyword evidence="11" id="KW-0963">Cytoplasm</keyword>
<evidence type="ECO:0000256" key="5">
    <source>
        <dbReference type="ARBA" id="ARBA00022679"/>
    </source>
</evidence>
<evidence type="ECO:0000256" key="7">
    <source>
        <dbReference type="ARBA" id="ARBA00022777"/>
    </source>
</evidence>
<dbReference type="PANTHER" id="PTHR21087:SF16">
    <property type="entry name" value="SHIKIMATE KINASE 1, CHLOROPLASTIC"/>
    <property type="match status" value="1"/>
</dbReference>
<feature type="binding site" evidence="11">
    <location>
        <position position="78"/>
    </location>
    <ligand>
        <name>substrate</name>
    </ligand>
</feature>
<feature type="binding site" evidence="11">
    <location>
        <position position="14"/>
    </location>
    <ligand>
        <name>Mg(2+)</name>
        <dbReference type="ChEBI" id="CHEBI:18420"/>
    </ligand>
</feature>
<evidence type="ECO:0000256" key="4">
    <source>
        <dbReference type="ARBA" id="ARBA00022605"/>
    </source>
</evidence>
<evidence type="ECO:0000256" key="6">
    <source>
        <dbReference type="ARBA" id="ARBA00022741"/>
    </source>
</evidence>
<keyword evidence="5 11" id="KW-0808">Transferase</keyword>
<feature type="binding site" evidence="11">
    <location>
        <position position="137"/>
    </location>
    <ligand>
        <name>substrate</name>
    </ligand>
</feature>
<comment type="similarity">
    <text evidence="2 11">Belongs to the shikimate kinase family.</text>
</comment>
<comment type="caution">
    <text evidence="11">Lacks conserved residue(s) required for the propagation of feature annotation.</text>
</comment>
<keyword evidence="9 11" id="KW-0057">Aromatic amino acid biosynthesis</keyword>
<dbReference type="CDD" id="cd00464">
    <property type="entry name" value="SK"/>
    <property type="match status" value="1"/>
</dbReference>
<evidence type="ECO:0000256" key="9">
    <source>
        <dbReference type="ARBA" id="ARBA00023141"/>
    </source>
</evidence>
<dbReference type="Gene3D" id="3.40.50.300">
    <property type="entry name" value="P-loop containing nucleotide triphosphate hydrolases"/>
    <property type="match status" value="1"/>
</dbReference>
<keyword evidence="11" id="KW-0479">Metal-binding</keyword>
<evidence type="ECO:0000256" key="11">
    <source>
        <dbReference type="HAMAP-Rule" id="MF_00109"/>
    </source>
</evidence>
<comment type="catalytic activity">
    <reaction evidence="10 11">
        <text>shikimate + ATP = 3-phosphoshikimate + ADP + H(+)</text>
        <dbReference type="Rhea" id="RHEA:13121"/>
        <dbReference type="ChEBI" id="CHEBI:15378"/>
        <dbReference type="ChEBI" id="CHEBI:30616"/>
        <dbReference type="ChEBI" id="CHEBI:36208"/>
        <dbReference type="ChEBI" id="CHEBI:145989"/>
        <dbReference type="ChEBI" id="CHEBI:456216"/>
        <dbReference type="EC" id="2.7.1.71"/>
    </reaction>
</comment>
<evidence type="ECO:0000256" key="8">
    <source>
        <dbReference type="ARBA" id="ARBA00022840"/>
    </source>
</evidence>
<dbReference type="EC" id="2.7.1.71" evidence="3 11"/>
<keyword evidence="7 11" id="KW-0418">Kinase</keyword>
<feature type="binding site" evidence="11">
    <location>
        <position position="32"/>
    </location>
    <ligand>
        <name>substrate</name>
    </ligand>
</feature>
<comment type="caution">
    <text evidence="12">The sequence shown here is derived from an EMBL/GenBank/DDBJ whole genome shotgun (WGS) entry which is preliminary data.</text>
</comment>
<dbReference type="PRINTS" id="PR01100">
    <property type="entry name" value="SHIKIMTKNASE"/>
</dbReference>
<keyword evidence="11" id="KW-0460">Magnesium</keyword>
<dbReference type="InterPro" id="IPR000623">
    <property type="entry name" value="Shikimate_kinase/TSH1"/>
</dbReference>
<name>A0ABT7E8E8_9FIRM</name>
<dbReference type="InterPro" id="IPR031322">
    <property type="entry name" value="Shikimate/glucono_kinase"/>
</dbReference>
<feature type="binding site" evidence="11">
    <location>
        <begin position="10"/>
        <end position="15"/>
    </location>
    <ligand>
        <name>ATP</name>
        <dbReference type="ChEBI" id="CHEBI:30616"/>
    </ligand>
</feature>
<sequence length="168" mass="19358">MRIILIGFMGVGKTVVGKSLAKNLSIKFIDMDNEIEKRENKIISDIFKESGEEYFRKLENDLLKELVKQDNIIISTGGGIITKQENIDILKQERKVVFLDANVWTIQKNVSKEINKRPLLKQSENIAETIDNLLKKRINKYNDTYNIKIDINDKNINEVVSEILVHIG</sequence>
<protein>
    <recommendedName>
        <fullName evidence="3 11">Shikimate kinase</fullName>
        <shortName evidence="11">SK</shortName>
        <ecNumber evidence="3 11">2.7.1.71</ecNumber>
    </recommendedName>
</protein>
<comment type="function">
    <text evidence="11">Catalyzes the specific phosphorylation of the 3-hydroxyl group of shikimic acid using ATP as a cosubstrate.</text>
</comment>
<organism evidence="12 13">
    <name type="scientific">Romboutsia sedimentorum</name>
    <dbReference type="NCBI Taxonomy" id="1368474"/>
    <lineage>
        <taxon>Bacteria</taxon>
        <taxon>Bacillati</taxon>
        <taxon>Bacillota</taxon>
        <taxon>Clostridia</taxon>
        <taxon>Peptostreptococcales</taxon>
        <taxon>Peptostreptococcaceae</taxon>
        <taxon>Romboutsia</taxon>
    </lineage>
</organism>
<dbReference type="PANTHER" id="PTHR21087">
    <property type="entry name" value="SHIKIMATE KINASE"/>
    <property type="match status" value="1"/>
</dbReference>
<keyword evidence="6 11" id="KW-0547">Nucleotide-binding</keyword>
<keyword evidence="4 11" id="KW-0028">Amino-acid biosynthesis</keyword>
<keyword evidence="13" id="KW-1185">Reference proteome</keyword>
<reference evidence="12 13" key="1">
    <citation type="submission" date="2023-05" db="EMBL/GenBank/DDBJ databases">
        <title>Rombocin, a short stable natural nisin variant, displays selective antimicrobial activity against Listeria monocytogenes and employs dual mode of action to kill target bacterial strains.</title>
        <authorList>
            <person name="Wambui J."/>
            <person name="Stephan R."/>
            <person name="Kuipers O.P."/>
        </authorList>
    </citation>
    <scope>NUCLEOTIDE SEQUENCE [LARGE SCALE GENOMIC DNA]</scope>
    <source>
        <strain evidence="12 13">RC002</strain>
    </source>
</reference>
<dbReference type="InterPro" id="IPR027417">
    <property type="entry name" value="P-loop_NTPase"/>
</dbReference>
<gene>
    <name evidence="11" type="primary">aroK</name>
    <name evidence="12" type="ORF">QOZ84_06560</name>
</gene>
<evidence type="ECO:0000256" key="1">
    <source>
        <dbReference type="ARBA" id="ARBA00004842"/>
    </source>
</evidence>
<dbReference type="PROSITE" id="PS01128">
    <property type="entry name" value="SHIKIMATE_KINASE"/>
    <property type="match status" value="1"/>
</dbReference>
<evidence type="ECO:0000256" key="2">
    <source>
        <dbReference type="ARBA" id="ARBA00006997"/>
    </source>
</evidence>
<dbReference type="Pfam" id="PF01202">
    <property type="entry name" value="SKI"/>
    <property type="match status" value="1"/>
</dbReference>
<comment type="subunit">
    <text evidence="11">Monomer.</text>
</comment>
<accession>A0ABT7E8E8</accession>
<dbReference type="GO" id="GO:0016301">
    <property type="term" value="F:kinase activity"/>
    <property type="evidence" value="ECO:0007669"/>
    <property type="project" value="UniProtKB-KW"/>
</dbReference>
<evidence type="ECO:0000256" key="10">
    <source>
        <dbReference type="ARBA" id="ARBA00048567"/>
    </source>
</evidence>
<dbReference type="HAMAP" id="MF_00109">
    <property type="entry name" value="Shikimate_kinase"/>
    <property type="match status" value="1"/>
</dbReference>
<dbReference type="EMBL" id="JASKYM010000002">
    <property type="protein sequence ID" value="MDK2563204.1"/>
    <property type="molecule type" value="Genomic_DNA"/>
</dbReference>
<feature type="binding site" evidence="11">
    <location>
        <position position="117"/>
    </location>
    <ligand>
        <name>ATP</name>
        <dbReference type="ChEBI" id="CHEBI:30616"/>
    </ligand>
</feature>
<dbReference type="RefSeq" id="WP_284132158.1">
    <property type="nucleotide sequence ID" value="NZ_JASKYM010000002.1"/>
</dbReference>
<evidence type="ECO:0000256" key="3">
    <source>
        <dbReference type="ARBA" id="ARBA00012154"/>
    </source>
</evidence>
<proteinExistence type="inferred from homology"/>
<comment type="cofactor">
    <cofactor evidence="11">
        <name>Mg(2+)</name>
        <dbReference type="ChEBI" id="CHEBI:18420"/>
    </cofactor>
    <text evidence="11">Binds 1 Mg(2+) ion per subunit.</text>
</comment>
<dbReference type="InterPro" id="IPR023000">
    <property type="entry name" value="Shikimate_kinase_CS"/>
</dbReference>
<comment type="subcellular location">
    <subcellularLocation>
        <location evidence="11">Cytoplasm</location>
    </subcellularLocation>
</comment>
<keyword evidence="8 11" id="KW-0067">ATP-binding</keyword>
<dbReference type="SUPFAM" id="SSF52540">
    <property type="entry name" value="P-loop containing nucleoside triphosphate hydrolases"/>
    <property type="match status" value="1"/>
</dbReference>
<evidence type="ECO:0000313" key="13">
    <source>
        <dbReference type="Proteomes" id="UP001301012"/>
    </source>
</evidence>